<dbReference type="SMART" id="SM00576">
    <property type="entry name" value="BTP"/>
    <property type="match status" value="1"/>
</dbReference>
<evidence type="ECO:0000256" key="5">
    <source>
        <dbReference type="ARBA" id="ARBA00023163"/>
    </source>
</evidence>
<comment type="caution">
    <text evidence="9">The sequence shown here is derived from an EMBL/GenBank/DDBJ whole genome shotgun (WGS) entry which is preliminary data.</text>
</comment>
<dbReference type="Proteomes" id="UP000655225">
    <property type="component" value="Unassembled WGS sequence"/>
</dbReference>
<reference evidence="9 10" key="1">
    <citation type="submission" date="2020-04" db="EMBL/GenBank/DDBJ databases">
        <title>Plant Genome Project.</title>
        <authorList>
            <person name="Zhang R.-G."/>
        </authorList>
    </citation>
    <scope>NUCLEOTIDE SEQUENCE [LARGE SCALE GENOMIC DNA]</scope>
    <source>
        <strain evidence="9">YNK0</strain>
        <tissue evidence="9">Leaf</tissue>
    </source>
</reference>
<dbReference type="AlphaFoldDB" id="A0A834YC74"/>
<organism evidence="9 10">
    <name type="scientific">Tetracentron sinense</name>
    <name type="common">Spur-leaf</name>
    <dbReference type="NCBI Taxonomy" id="13715"/>
    <lineage>
        <taxon>Eukaryota</taxon>
        <taxon>Viridiplantae</taxon>
        <taxon>Streptophyta</taxon>
        <taxon>Embryophyta</taxon>
        <taxon>Tracheophyta</taxon>
        <taxon>Spermatophyta</taxon>
        <taxon>Magnoliopsida</taxon>
        <taxon>Trochodendrales</taxon>
        <taxon>Trochodendraceae</taxon>
        <taxon>Tetracentron</taxon>
    </lineage>
</organism>
<evidence type="ECO:0000313" key="10">
    <source>
        <dbReference type="Proteomes" id="UP000655225"/>
    </source>
</evidence>
<comment type="subcellular location">
    <subcellularLocation>
        <location evidence="1">Nucleus</location>
    </subcellularLocation>
</comment>
<keyword evidence="10" id="KW-1185">Reference proteome</keyword>
<evidence type="ECO:0000256" key="2">
    <source>
        <dbReference type="ARBA" id="ARBA00008767"/>
    </source>
</evidence>
<dbReference type="EMBL" id="JABCRI010000023">
    <property type="protein sequence ID" value="KAF8378574.1"/>
    <property type="molecule type" value="Genomic_DNA"/>
</dbReference>
<comment type="similarity">
    <text evidence="2">Belongs to the TAF8 family.</text>
</comment>
<dbReference type="OrthoDB" id="436852at2759"/>
<dbReference type="InterPro" id="IPR009072">
    <property type="entry name" value="Histone-fold"/>
</dbReference>
<dbReference type="GO" id="GO:0046982">
    <property type="term" value="F:protein heterodimerization activity"/>
    <property type="evidence" value="ECO:0007669"/>
    <property type="project" value="InterPro"/>
</dbReference>
<protein>
    <recommendedName>
        <fullName evidence="3">Transcription initiation factor TFIID subunit 8</fullName>
    </recommendedName>
</protein>
<dbReference type="PANTHER" id="PTHR46338:SF1">
    <property type="entry name" value="TRANSCRIPTION INITIATION FACTOR TFIID SUBUNIT 8"/>
    <property type="match status" value="1"/>
</dbReference>
<proteinExistence type="inferred from homology"/>
<keyword evidence="5" id="KW-0804">Transcription</keyword>
<dbReference type="InterPro" id="IPR037818">
    <property type="entry name" value="TAF8"/>
</dbReference>
<evidence type="ECO:0000256" key="7">
    <source>
        <dbReference type="SAM" id="MobiDB-lite"/>
    </source>
</evidence>
<accession>A0A834YC74</accession>
<evidence type="ECO:0000256" key="6">
    <source>
        <dbReference type="ARBA" id="ARBA00023242"/>
    </source>
</evidence>
<dbReference type="SUPFAM" id="SSF47113">
    <property type="entry name" value="Histone-fold"/>
    <property type="match status" value="1"/>
</dbReference>
<dbReference type="Gene3D" id="1.10.20.10">
    <property type="entry name" value="Histone, subunit A"/>
    <property type="match status" value="1"/>
</dbReference>
<keyword evidence="6" id="KW-0539">Nucleus</keyword>
<sequence length="366" mass="40219">MSDGDGESGRGNEQDAKSRVGGDDFGREIAKIAVAQICESSGFQSFNQSALEALSDILVRYLRDLGKTANFYSNLAGRTDCNIFDIVKGLEDLGSMQSFSNASDGIHFLAGSGILQEIIQYVSLTEEIPFAQSIPHFPIIRNRKLTPSFLQIGETPASKHIPAWLPAFPDPHTYVYTPVWNERATDPRTDKIEQARQRRKAERSLLSLQQRLLCNGSSSLASVDPVDDGKAKQVAVSNPFLATPMQFGEKDVSPIILPAKLLNETVVGSQVSVLETFAPAIEAAKSGFCDVVDGDKNDLPNKRHTVHFKFGIGKKSLGSPLDLSIQNKVGRKTPSWFGDDEKDDKKRRAKQILKESMENPQELAQL</sequence>
<dbReference type="OMA" id="QFLEECG"/>
<dbReference type="Pfam" id="PF07524">
    <property type="entry name" value="Bromo_TP"/>
    <property type="match status" value="1"/>
</dbReference>
<dbReference type="Pfam" id="PF10406">
    <property type="entry name" value="TAF8_C"/>
    <property type="match status" value="1"/>
</dbReference>
<feature type="domain" description="Bromodomain associated" evidence="8">
    <location>
        <begin position="23"/>
        <end position="99"/>
    </location>
</feature>
<feature type="region of interest" description="Disordered" evidence="7">
    <location>
        <begin position="1"/>
        <end position="22"/>
    </location>
</feature>
<feature type="compositionally biased region" description="Basic and acidic residues" evidence="7">
    <location>
        <begin position="7"/>
        <end position="22"/>
    </location>
</feature>
<evidence type="ECO:0000256" key="1">
    <source>
        <dbReference type="ARBA" id="ARBA00004123"/>
    </source>
</evidence>
<dbReference type="PANTHER" id="PTHR46338">
    <property type="entry name" value="TRANSCRIPTION INITIATION FACTOR TFIID SUBUNIT 8"/>
    <property type="match status" value="1"/>
</dbReference>
<dbReference type="CDD" id="cd08049">
    <property type="entry name" value="TAF8"/>
    <property type="match status" value="1"/>
</dbReference>
<gene>
    <name evidence="9" type="ORF">HHK36_029919</name>
</gene>
<dbReference type="GO" id="GO:0005669">
    <property type="term" value="C:transcription factor TFIID complex"/>
    <property type="evidence" value="ECO:0007669"/>
    <property type="project" value="InterPro"/>
</dbReference>
<name>A0A834YC74_TETSI</name>
<keyword evidence="4" id="KW-0805">Transcription regulation</keyword>
<dbReference type="InterPro" id="IPR006565">
    <property type="entry name" value="BTP"/>
</dbReference>
<evidence type="ECO:0000313" key="9">
    <source>
        <dbReference type="EMBL" id="KAF8378574.1"/>
    </source>
</evidence>
<evidence type="ECO:0000259" key="8">
    <source>
        <dbReference type="SMART" id="SM00576"/>
    </source>
</evidence>
<dbReference type="InterPro" id="IPR019473">
    <property type="entry name" value="TFIID_su8_C"/>
</dbReference>
<evidence type="ECO:0000256" key="3">
    <source>
        <dbReference type="ARBA" id="ARBA00017307"/>
    </source>
</evidence>
<evidence type="ECO:0000256" key="4">
    <source>
        <dbReference type="ARBA" id="ARBA00023015"/>
    </source>
</evidence>